<evidence type="ECO:0000256" key="1">
    <source>
        <dbReference type="ARBA" id="ARBA00004651"/>
    </source>
</evidence>
<keyword evidence="8" id="KW-0133">Cell shape</keyword>
<evidence type="ECO:0000256" key="6">
    <source>
        <dbReference type="ARBA" id="ARBA00022679"/>
    </source>
</evidence>
<dbReference type="GO" id="GO:0009252">
    <property type="term" value="P:peptidoglycan biosynthetic process"/>
    <property type="evidence" value="ECO:0007669"/>
    <property type="project" value="UniProtKB-KW"/>
</dbReference>
<feature type="transmembrane region" description="Helical" evidence="23">
    <location>
        <begin position="289"/>
        <end position="307"/>
    </location>
</feature>
<feature type="compositionally biased region" description="Basic residues" evidence="22">
    <location>
        <begin position="88"/>
        <end position="104"/>
    </location>
</feature>
<evidence type="ECO:0000256" key="5">
    <source>
        <dbReference type="ARBA" id="ARBA00022676"/>
    </source>
</evidence>
<dbReference type="Pfam" id="PF01098">
    <property type="entry name" value="FTSW_RODA_SPOVE"/>
    <property type="match status" value="1"/>
</dbReference>
<keyword evidence="10 23" id="KW-1133">Transmembrane helix</keyword>
<evidence type="ECO:0000256" key="19">
    <source>
        <dbReference type="ARBA" id="ARBA00044770"/>
    </source>
</evidence>
<feature type="transmembrane region" description="Helical" evidence="23">
    <location>
        <begin position="199"/>
        <end position="217"/>
    </location>
</feature>
<dbReference type="InterPro" id="IPR001182">
    <property type="entry name" value="FtsW/RodA"/>
</dbReference>
<comment type="subcellular location">
    <subcellularLocation>
        <location evidence="1">Cell membrane</location>
        <topology evidence="1">Multi-pass membrane protein</topology>
    </subcellularLocation>
</comment>
<keyword evidence="3" id="KW-1003">Cell membrane</keyword>
<dbReference type="AlphaFoldDB" id="A0AAU7UHA1"/>
<dbReference type="GO" id="GO:0032153">
    <property type="term" value="C:cell division site"/>
    <property type="evidence" value="ECO:0007669"/>
    <property type="project" value="TreeGrafter"/>
</dbReference>
<keyword evidence="4" id="KW-0132">Cell division</keyword>
<evidence type="ECO:0000256" key="8">
    <source>
        <dbReference type="ARBA" id="ARBA00022960"/>
    </source>
</evidence>
<proteinExistence type="inferred from homology"/>
<dbReference type="GO" id="GO:0008360">
    <property type="term" value="P:regulation of cell shape"/>
    <property type="evidence" value="ECO:0007669"/>
    <property type="project" value="UniProtKB-KW"/>
</dbReference>
<evidence type="ECO:0000256" key="4">
    <source>
        <dbReference type="ARBA" id="ARBA00022618"/>
    </source>
</evidence>
<dbReference type="KEGG" id="bkr:AAFP32_09680"/>
<feature type="compositionally biased region" description="Low complexity" evidence="22">
    <location>
        <begin position="72"/>
        <end position="87"/>
    </location>
</feature>
<evidence type="ECO:0000256" key="15">
    <source>
        <dbReference type="ARBA" id="ARBA00033270"/>
    </source>
</evidence>
<keyword evidence="13" id="KW-0961">Cell wall biogenesis/degradation</keyword>
<dbReference type="GO" id="GO:0015648">
    <property type="term" value="F:lipid-linked peptidoglycan transporter activity"/>
    <property type="evidence" value="ECO:0007669"/>
    <property type="project" value="TreeGrafter"/>
</dbReference>
<feature type="region of interest" description="Disordered" evidence="22">
    <location>
        <begin position="1"/>
        <end position="133"/>
    </location>
</feature>
<comment type="pathway">
    <text evidence="2">Cell wall biogenesis; peptidoglycan biosynthesis.</text>
</comment>
<feature type="transmembrane region" description="Helical" evidence="23">
    <location>
        <begin position="223"/>
        <end position="243"/>
    </location>
</feature>
<feature type="compositionally biased region" description="Low complexity" evidence="22">
    <location>
        <begin position="39"/>
        <end position="62"/>
    </location>
</feature>
<evidence type="ECO:0000256" key="9">
    <source>
        <dbReference type="ARBA" id="ARBA00022984"/>
    </source>
</evidence>
<comment type="catalytic activity">
    <reaction evidence="20">
        <text>[GlcNAc-(1-&gt;4)-Mur2Ac(oyl-L-Ala-gamma-D-Glu-L-Lys-D-Ala-D-Ala)](n)-di-trans,octa-cis-undecaprenyl diphosphate + beta-D-GlcNAc-(1-&gt;4)-Mur2Ac(oyl-L-Ala-gamma-D-Glu-L-Lys-D-Ala-D-Ala)-di-trans,octa-cis-undecaprenyl diphosphate = [GlcNAc-(1-&gt;4)-Mur2Ac(oyl-L-Ala-gamma-D-Glu-L-Lys-D-Ala-D-Ala)](n+1)-di-trans,octa-cis-undecaprenyl diphosphate + di-trans,octa-cis-undecaprenyl diphosphate + H(+)</text>
        <dbReference type="Rhea" id="RHEA:23708"/>
        <dbReference type="Rhea" id="RHEA-COMP:9602"/>
        <dbReference type="Rhea" id="RHEA-COMP:9603"/>
        <dbReference type="ChEBI" id="CHEBI:15378"/>
        <dbReference type="ChEBI" id="CHEBI:58405"/>
        <dbReference type="ChEBI" id="CHEBI:60033"/>
        <dbReference type="ChEBI" id="CHEBI:78435"/>
        <dbReference type="EC" id="2.4.99.28"/>
    </reaction>
</comment>
<evidence type="ECO:0000256" key="22">
    <source>
        <dbReference type="SAM" id="MobiDB-lite"/>
    </source>
</evidence>
<dbReference type="GO" id="GO:0071555">
    <property type="term" value="P:cell wall organization"/>
    <property type="evidence" value="ECO:0007669"/>
    <property type="project" value="UniProtKB-KW"/>
</dbReference>
<reference evidence="24" key="1">
    <citation type="submission" date="2024-06" db="EMBL/GenBank/DDBJ databases">
        <title>Brevibacterium koreense sp. nov., isolated from jogae-jeotgal, a Korean fermented seafood.</title>
        <authorList>
            <person name="Whon T.W."/>
            <person name="Nam S."/>
            <person name="Kim Y."/>
        </authorList>
    </citation>
    <scope>NUCLEOTIDE SEQUENCE</scope>
    <source>
        <strain evidence="24">CBA3109</strain>
    </source>
</reference>
<dbReference type="GO" id="GO:0005886">
    <property type="term" value="C:plasma membrane"/>
    <property type="evidence" value="ECO:0007669"/>
    <property type="project" value="UniProtKB-SubCell"/>
</dbReference>
<evidence type="ECO:0000256" key="18">
    <source>
        <dbReference type="ARBA" id="ARBA00041418"/>
    </source>
</evidence>
<evidence type="ECO:0000256" key="20">
    <source>
        <dbReference type="ARBA" id="ARBA00049902"/>
    </source>
</evidence>
<dbReference type="InterPro" id="IPR018365">
    <property type="entry name" value="Cell_cycle_FtsW-rel_CS"/>
</dbReference>
<evidence type="ECO:0000313" key="24">
    <source>
        <dbReference type="EMBL" id="XBV87844.1"/>
    </source>
</evidence>
<feature type="transmembrane region" description="Helical" evidence="23">
    <location>
        <begin position="427"/>
        <end position="451"/>
    </location>
</feature>
<feature type="transmembrane region" description="Helical" evidence="23">
    <location>
        <begin position="157"/>
        <end position="178"/>
    </location>
</feature>
<gene>
    <name evidence="24" type="primary">ftsW</name>
    <name evidence="24" type="ORF">AAFP32_09680</name>
</gene>
<comment type="function">
    <text evidence="21">Peptidoglycan polymerase that is essential for cell division.</text>
</comment>
<dbReference type="PANTHER" id="PTHR30474:SF2">
    <property type="entry name" value="PEPTIDOGLYCAN GLYCOSYLTRANSFERASE FTSW-RELATED"/>
    <property type="match status" value="1"/>
</dbReference>
<evidence type="ECO:0000256" key="11">
    <source>
        <dbReference type="ARBA" id="ARBA00023136"/>
    </source>
</evidence>
<feature type="compositionally biased region" description="Polar residues" evidence="22">
    <location>
        <begin position="110"/>
        <end position="131"/>
    </location>
</feature>
<dbReference type="PROSITE" id="PS00428">
    <property type="entry name" value="FTSW_RODA_SPOVE"/>
    <property type="match status" value="1"/>
</dbReference>
<dbReference type="EC" id="2.4.99.28" evidence="19"/>
<evidence type="ECO:0000256" key="7">
    <source>
        <dbReference type="ARBA" id="ARBA00022692"/>
    </source>
</evidence>
<comment type="similarity">
    <text evidence="16">Belongs to the SEDS family. FtsW subfamily.</text>
</comment>
<evidence type="ECO:0000256" key="14">
    <source>
        <dbReference type="ARBA" id="ARBA00032370"/>
    </source>
</evidence>
<keyword evidence="7 23" id="KW-0812">Transmembrane</keyword>
<keyword evidence="11 23" id="KW-0472">Membrane</keyword>
<evidence type="ECO:0000256" key="16">
    <source>
        <dbReference type="ARBA" id="ARBA00038053"/>
    </source>
</evidence>
<feature type="transmembrane region" description="Helical" evidence="23">
    <location>
        <begin position="336"/>
        <end position="353"/>
    </location>
</feature>
<evidence type="ECO:0000256" key="17">
    <source>
        <dbReference type="ARBA" id="ARBA00041185"/>
    </source>
</evidence>
<evidence type="ECO:0000256" key="2">
    <source>
        <dbReference type="ARBA" id="ARBA00004752"/>
    </source>
</evidence>
<keyword evidence="6" id="KW-0808">Transferase</keyword>
<name>A0AAU7UHA1_9MICO</name>
<dbReference type="RefSeq" id="WP_350268966.1">
    <property type="nucleotide sequence ID" value="NZ_CP158281.1"/>
</dbReference>
<accession>A0AAU7UHA1</accession>
<evidence type="ECO:0000256" key="12">
    <source>
        <dbReference type="ARBA" id="ARBA00023306"/>
    </source>
</evidence>
<evidence type="ECO:0000256" key="10">
    <source>
        <dbReference type="ARBA" id="ARBA00022989"/>
    </source>
</evidence>
<evidence type="ECO:0000256" key="23">
    <source>
        <dbReference type="SAM" id="Phobius"/>
    </source>
</evidence>
<evidence type="ECO:0000256" key="21">
    <source>
        <dbReference type="ARBA" id="ARBA00049966"/>
    </source>
</evidence>
<dbReference type="GO" id="GO:0008955">
    <property type="term" value="F:peptidoglycan glycosyltransferase activity"/>
    <property type="evidence" value="ECO:0007669"/>
    <property type="project" value="UniProtKB-EC"/>
</dbReference>
<keyword evidence="12" id="KW-0131">Cell cycle</keyword>
<evidence type="ECO:0000256" key="13">
    <source>
        <dbReference type="ARBA" id="ARBA00023316"/>
    </source>
</evidence>
<dbReference type="NCBIfam" id="TIGR02614">
    <property type="entry name" value="ftsW"/>
    <property type="match status" value="1"/>
</dbReference>
<feature type="transmembrane region" description="Helical" evidence="23">
    <location>
        <begin position="493"/>
        <end position="515"/>
    </location>
</feature>
<keyword evidence="9" id="KW-0573">Peptidoglycan synthesis</keyword>
<feature type="transmembrane region" description="Helical" evidence="23">
    <location>
        <begin position="463"/>
        <end position="487"/>
    </location>
</feature>
<sequence length="545" mass="57135">MGRQTTAKSQSRRLRSTMSAEPAVGRAGDTKAAAKKAAAKPSAKSPTTKKAASARSSTAKRPATPHKAGAESAASTQAGAKTTAAKKTGAKKTGAKKTVAKKTRATSSARSGRQSASVHSAQTTHAQNQPRTGAARAVLATVRREFARVSAYPLTTYYLILVSVLALTSLGLVMVLSASSITSYDGGAGSSFAYFNKQAGFVAMGIALMVAATFVPLNWWLKLAWPALLLGVFMQAAVFLPGVGKSTKGNANWIQFGGFQLQPSEFLKVALAVWLGAILARKYGKMTTFSHAMIPVVPGIILAVGLVVGGNDLGTGLVLMAMALVCLFIGFFPWKYFLLLFGSLGAVAAFFVFSSQNRLQRITAALTGHADQTASDVTGQAWQSNHGLFSLASGGWLGVGLGASREKWSWLPEAHNDFIFAIIGEELGLLGSLAVILMFVALACGMVRVILRSKSRFVQVATAGLFAWLIGQAAINICVVTGLLPVIGLPLPFVSYGGSSIVASLLAVGVILSFARTEEGAPAAIKLHKDRVRSSFAVLARKRKK</sequence>
<feature type="transmembrane region" description="Helical" evidence="23">
    <location>
        <begin position="313"/>
        <end position="331"/>
    </location>
</feature>
<evidence type="ECO:0000256" key="3">
    <source>
        <dbReference type="ARBA" id="ARBA00022475"/>
    </source>
</evidence>
<dbReference type="InterPro" id="IPR013437">
    <property type="entry name" value="FtsW"/>
</dbReference>
<dbReference type="PANTHER" id="PTHR30474">
    <property type="entry name" value="CELL CYCLE PROTEIN"/>
    <property type="match status" value="1"/>
</dbReference>
<dbReference type="EMBL" id="CP158281">
    <property type="protein sequence ID" value="XBV87844.1"/>
    <property type="molecule type" value="Genomic_DNA"/>
</dbReference>
<dbReference type="GO" id="GO:0051301">
    <property type="term" value="P:cell division"/>
    <property type="evidence" value="ECO:0007669"/>
    <property type="project" value="UniProtKB-KW"/>
</dbReference>
<keyword evidence="5" id="KW-0328">Glycosyltransferase</keyword>
<protein>
    <recommendedName>
        <fullName evidence="17">Probable peptidoglycan glycosyltransferase FtsW</fullName>
        <ecNumber evidence="19">2.4.99.28</ecNumber>
    </recommendedName>
    <alternativeName>
        <fullName evidence="18">Cell division protein FtsW</fullName>
    </alternativeName>
    <alternativeName>
        <fullName evidence="15">Cell wall polymerase</fullName>
    </alternativeName>
    <alternativeName>
        <fullName evidence="14">Peptidoglycan polymerase</fullName>
    </alternativeName>
</protein>
<organism evidence="24">
    <name type="scientific">Brevibacterium koreense</name>
    <dbReference type="NCBI Taxonomy" id="3140787"/>
    <lineage>
        <taxon>Bacteria</taxon>
        <taxon>Bacillati</taxon>
        <taxon>Actinomycetota</taxon>
        <taxon>Actinomycetes</taxon>
        <taxon>Micrococcales</taxon>
        <taxon>Brevibacteriaceae</taxon>
        <taxon>Brevibacterium</taxon>
    </lineage>
</organism>